<dbReference type="Gene3D" id="2.40.50.140">
    <property type="entry name" value="Nucleic acid-binding proteins"/>
    <property type="match status" value="1"/>
</dbReference>
<sequence>MRFEGVLSQWNDERGFGFIEPTQSGQEIFVHIKAFRQLAGRPQAGQAVSFEVETGPQGKKRAKNVEPVRTSYPAAQRERPLRSPAQWGTATLFAIPGFLVLYLVAILVWRPPAWLALVYVATSAFTFLTYALDKSAAVRGAWRTPESTLHFLALAGGWPGALLAQQFLRHKSTKAEFRSVFWGTVIMNVTAFLALCSPIGQPLWVAQ</sequence>
<dbReference type="InterPro" id="IPR002059">
    <property type="entry name" value="CSP_DNA-bd"/>
</dbReference>
<evidence type="ECO:0000313" key="5">
    <source>
        <dbReference type="EMBL" id="PRD69756.1"/>
    </source>
</evidence>
<evidence type="ECO:0000256" key="1">
    <source>
        <dbReference type="ARBA" id="ARBA00022553"/>
    </source>
</evidence>
<gene>
    <name evidence="5" type="ORF">C6P61_05330</name>
</gene>
<feature type="domain" description="CSD" evidence="4">
    <location>
        <begin position="2"/>
        <end position="67"/>
    </location>
</feature>
<dbReference type="InterPro" id="IPR019844">
    <property type="entry name" value="CSD_CS"/>
</dbReference>
<keyword evidence="1" id="KW-0597">Phosphoprotein</keyword>
<dbReference type="EMBL" id="PVLR01000012">
    <property type="protein sequence ID" value="PRD69756.1"/>
    <property type="molecule type" value="Genomic_DNA"/>
</dbReference>
<organism evidence="5 6">
    <name type="scientific">Malikia spinosa</name>
    <dbReference type="NCBI Taxonomy" id="86180"/>
    <lineage>
        <taxon>Bacteria</taxon>
        <taxon>Pseudomonadati</taxon>
        <taxon>Pseudomonadota</taxon>
        <taxon>Betaproteobacteria</taxon>
        <taxon>Burkholderiales</taxon>
        <taxon>Comamonadaceae</taxon>
        <taxon>Malikia</taxon>
    </lineage>
</organism>
<feature type="transmembrane region" description="Helical" evidence="3">
    <location>
        <begin position="179"/>
        <end position="200"/>
    </location>
</feature>
<dbReference type="InterPro" id="IPR012340">
    <property type="entry name" value="NA-bd_OB-fold"/>
</dbReference>
<dbReference type="PROSITE" id="PS51857">
    <property type="entry name" value="CSD_2"/>
    <property type="match status" value="1"/>
</dbReference>
<dbReference type="InterPro" id="IPR010718">
    <property type="entry name" value="DUF1294"/>
</dbReference>
<dbReference type="InterPro" id="IPR011129">
    <property type="entry name" value="CSD"/>
</dbReference>
<dbReference type="OrthoDB" id="72963at2"/>
<dbReference type="SUPFAM" id="SSF50249">
    <property type="entry name" value="Nucleic acid-binding proteins"/>
    <property type="match status" value="1"/>
</dbReference>
<dbReference type="CDD" id="cd04458">
    <property type="entry name" value="CSP_CDS"/>
    <property type="match status" value="1"/>
</dbReference>
<dbReference type="Pfam" id="PF06961">
    <property type="entry name" value="DUF1294"/>
    <property type="match status" value="1"/>
</dbReference>
<dbReference type="PANTHER" id="PTHR12962:SF1">
    <property type="entry name" value="COLD SHOCK DOMAIN-CONTAINING PROTEIN CG9705"/>
    <property type="match status" value="1"/>
</dbReference>
<comment type="caution">
    <text evidence="5">The sequence shown here is derived from an EMBL/GenBank/DDBJ whole genome shotgun (WGS) entry which is preliminary data.</text>
</comment>
<dbReference type="PRINTS" id="PR00050">
    <property type="entry name" value="COLDSHOCK"/>
</dbReference>
<dbReference type="GO" id="GO:0043488">
    <property type="term" value="P:regulation of mRNA stability"/>
    <property type="evidence" value="ECO:0007669"/>
    <property type="project" value="TreeGrafter"/>
</dbReference>
<name>A0A2S9KH47_9BURK</name>
<proteinExistence type="predicted"/>
<protein>
    <submittedName>
        <fullName evidence="5">DUF1294 domain-containing protein</fullName>
    </submittedName>
</protein>
<dbReference type="PROSITE" id="PS00352">
    <property type="entry name" value="CSD_1"/>
    <property type="match status" value="1"/>
</dbReference>
<dbReference type="GO" id="GO:0005829">
    <property type="term" value="C:cytosol"/>
    <property type="evidence" value="ECO:0007669"/>
    <property type="project" value="UniProtKB-ARBA"/>
</dbReference>
<evidence type="ECO:0000256" key="3">
    <source>
        <dbReference type="SAM" id="Phobius"/>
    </source>
</evidence>
<feature type="transmembrane region" description="Helical" evidence="3">
    <location>
        <begin position="87"/>
        <end position="108"/>
    </location>
</feature>
<feature type="transmembrane region" description="Helical" evidence="3">
    <location>
        <begin position="114"/>
        <end position="132"/>
    </location>
</feature>
<evidence type="ECO:0000313" key="6">
    <source>
        <dbReference type="Proteomes" id="UP000238326"/>
    </source>
</evidence>
<dbReference type="SMART" id="SM00357">
    <property type="entry name" value="CSP"/>
    <property type="match status" value="1"/>
</dbReference>
<comment type="subcellular location">
    <subcellularLocation>
        <location evidence="2">Cytoplasm</location>
    </subcellularLocation>
</comment>
<keyword evidence="3" id="KW-1133">Transmembrane helix</keyword>
<evidence type="ECO:0000256" key="2">
    <source>
        <dbReference type="RuleBase" id="RU000408"/>
    </source>
</evidence>
<keyword evidence="3" id="KW-0812">Transmembrane</keyword>
<dbReference type="PANTHER" id="PTHR12962">
    <property type="entry name" value="CALCIUM-REGULATED HEAT STABLE PROTEIN CRHSP-24-RELATED"/>
    <property type="match status" value="1"/>
</dbReference>
<keyword evidence="3" id="KW-0472">Membrane</keyword>
<dbReference type="AlphaFoldDB" id="A0A2S9KH47"/>
<dbReference type="Proteomes" id="UP000238326">
    <property type="component" value="Unassembled WGS sequence"/>
</dbReference>
<dbReference type="GO" id="GO:0003730">
    <property type="term" value="F:mRNA 3'-UTR binding"/>
    <property type="evidence" value="ECO:0007669"/>
    <property type="project" value="TreeGrafter"/>
</dbReference>
<dbReference type="Pfam" id="PF00313">
    <property type="entry name" value="CSD"/>
    <property type="match status" value="1"/>
</dbReference>
<dbReference type="InterPro" id="IPR052069">
    <property type="entry name" value="Ca-reg_mRNA-binding_domain"/>
</dbReference>
<keyword evidence="6" id="KW-1185">Reference proteome</keyword>
<reference evidence="5 6" key="1">
    <citation type="submission" date="2018-03" db="EMBL/GenBank/DDBJ databases">
        <title>Comparative genomics illustrates the genes involved in a hyperalkaliphilic mechanisms of Serpentinomonas isolated from highly-alkaline calcium-rich serpentinized springs.</title>
        <authorList>
            <person name="Suzuki S."/>
            <person name="Ishii S."/>
            <person name="Walworth N."/>
            <person name="Bird L."/>
            <person name="Kuenen J.G."/>
            <person name="Nealson K.H."/>
        </authorList>
    </citation>
    <scope>NUCLEOTIDE SEQUENCE [LARGE SCALE GENOMIC DNA]</scope>
    <source>
        <strain evidence="5 6">83</strain>
    </source>
</reference>
<evidence type="ECO:0000259" key="4">
    <source>
        <dbReference type="PROSITE" id="PS51857"/>
    </source>
</evidence>
<accession>A0A2S9KH47</accession>